<evidence type="ECO:0000313" key="3">
    <source>
        <dbReference type="Proteomes" id="UP000319771"/>
    </source>
</evidence>
<evidence type="ECO:0000313" key="2">
    <source>
        <dbReference type="EMBL" id="TMQ70196.1"/>
    </source>
</evidence>
<reference evidence="2 3" key="1">
    <citation type="journal article" date="2019" name="Nat. Microbiol.">
        <title>Mediterranean grassland soil C-N compound turnover is dependent on rainfall and depth, and is mediated by genomically divergent microorganisms.</title>
        <authorList>
            <person name="Diamond S."/>
            <person name="Andeer P.F."/>
            <person name="Li Z."/>
            <person name="Crits-Christoph A."/>
            <person name="Burstein D."/>
            <person name="Anantharaman K."/>
            <person name="Lane K.R."/>
            <person name="Thomas B.C."/>
            <person name="Pan C."/>
            <person name="Northen T.R."/>
            <person name="Banfield J.F."/>
        </authorList>
    </citation>
    <scope>NUCLEOTIDE SEQUENCE [LARGE SCALE GENOMIC DNA]</scope>
    <source>
        <strain evidence="2">WS_11</strain>
    </source>
</reference>
<organism evidence="2 3">
    <name type="scientific">Eiseniibacteriota bacterium</name>
    <dbReference type="NCBI Taxonomy" id="2212470"/>
    <lineage>
        <taxon>Bacteria</taxon>
        <taxon>Candidatus Eiseniibacteriota</taxon>
    </lineage>
</organism>
<proteinExistence type="predicted"/>
<protein>
    <recommendedName>
        <fullName evidence="4">Carboxypeptidase regulatory-like domain-containing protein</fullName>
    </recommendedName>
</protein>
<dbReference type="Proteomes" id="UP000319771">
    <property type="component" value="Unassembled WGS sequence"/>
</dbReference>
<comment type="caution">
    <text evidence="2">The sequence shown here is derived from an EMBL/GenBank/DDBJ whole genome shotgun (WGS) entry which is preliminary data.</text>
</comment>
<name>A0A538U2S6_UNCEI</name>
<feature type="chain" id="PRO_5021843582" description="Carboxypeptidase regulatory-like domain-containing protein" evidence="1">
    <location>
        <begin position="21"/>
        <end position="329"/>
    </location>
</feature>
<gene>
    <name evidence="2" type="ORF">E6K81_13215</name>
</gene>
<accession>A0A538U2S6</accession>
<evidence type="ECO:0000256" key="1">
    <source>
        <dbReference type="SAM" id="SignalP"/>
    </source>
</evidence>
<keyword evidence="1" id="KW-0732">Signal</keyword>
<evidence type="ECO:0008006" key="4">
    <source>
        <dbReference type="Google" id="ProtNLM"/>
    </source>
</evidence>
<dbReference type="AlphaFoldDB" id="A0A538U2S6"/>
<dbReference type="PROSITE" id="PS51257">
    <property type="entry name" value="PROKAR_LIPOPROTEIN"/>
    <property type="match status" value="1"/>
</dbReference>
<sequence>MKPGKIATLAVLLASLIAVLAGCGGQPRDLVGTTPPIDRAPAQTLDVMNAVDLCGRVTFAPCESEPGSLPDVKVTATWNGGPTLSTTTDGNGGYCFPGIPATGLAVTVCVDPATLPPGAVLTSTPYPNSSPYCQTVPLNYPNSVSDANFNYEGGCEPPPPPCSIPGSIDSGFNGTAVVGTNSGPAYIWFNSNLSLKNTPAGRHVMLTNSRVIINGVPHPVPDATITFANVGCASTTYDGTTNTWNTTVPVAGSDAIFLSGLALPVTNLPGGAKVRWEGTFATDQPGICISWKWGAAAYKSWPLAGTDPDYNAANSSKNRVSSSSSVAFG</sequence>
<dbReference type="EMBL" id="VBPB01000243">
    <property type="protein sequence ID" value="TMQ70196.1"/>
    <property type="molecule type" value="Genomic_DNA"/>
</dbReference>
<feature type="signal peptide" evidence="1">
    <location>
        <begin position="1"/>
        <end position="20"/>
    </location>
</feature>